<evidence type="ECO:0000256" key="9">
    <source>
        <dbReference type="ARBA" id="ARBA00022968"/>
    </source>
</evidence>
<evidence type="ECO:0000256" key="7">
    <source>
        <dbReference type="ARBA" id="ARBA00022490"/>
    </source>
</evidence>
<evidence type="ECO:0000256" key="4">
    <source>
        <dbReference type="ARBA" id="ARBA00007574"/>
    </source>
</evidence>
<evidence type="ECO:0000256" key="6">
    <source>
        <dbReference type="ARBA" id="ARBA00022475"/>
    </source>
</evidence>
<keyword evidence="13" id="KW-0325">Glycoprotein</keyword>
<keyword evidence="9" id="KW-0735">Signal-anchor</keyword>
<comment type="subcellular location">
    <subcellularLocation>
        <location evidence="3">Cell membrane</location>
        <location evidence="3">Sarcolemma</location>
        <topology evidence="3">Single-pass type II membrane protein</topology>
    </subcellularLocation>
    <subcellularLocation>
        <location evidence="2">Cytoplasm</location>
        <location evidence="2">Cytoskeleton</location>
    </subcellularLocation>
</comment>
<dbReference type="OrthoDB" id="5843723at2759"/>
<reference evidence="18" key="1">
    <citation type="submission" date="2021-01" db="EMBL/GenBank/DDBJ databases">
        <authorList>
            <person name="Li R."/>
            <person name="Bekaert M."/>
        </authorList>
    </citation>
    <scope>NUCLEOTIDE SEQUENCE</scope>
    <source>
        <strain evidence="18">Farmed</strain>
    </source>
</reference>
<keyword evidence="11 17" id="KW-0472">Membrane</keyword>
<feature type="region of interest" description="Disordered" evidence="16">
    <location>
        <begin position="1"/>
        <end position="22"/>
    </location>
</feature>
<keyword evidence="19" id="KW-1185">Reference proteome</keyword>
<name>A0A812DEA7_ACAPH</name>
<keyword evidence="8 17" id="KW-0812">Transmembrane</keyword>
<keyword evidence="14" id="KW-0206">Cytoskeleton</keyword>
<dbReference type="PANTHER" id="PTHR21142">
    <property type="entry name" value="SARCOGLYCANS"/>
    <property type="match status" value="1"/>
</dbReference>
<dbReference type="PANTHER" id="PTHR21142:SF2">
    <property type="entry name" value="BETA-SARCOGLYCAN"/>
    <property type="match status" value="1"/>
</dbReference>
<comment type="subunit">
    <text evidence="15">Cross-link to form 2 major subcomplexes: one consisting of SGCB, SGCD and SGCG and the other consisting of SGCB and SGCD. The association between SGCB and SGCG is particularly strong while SGCA is loosely associated with the other sarcoglycans.</text>
</comment>
<evidence type="ECO:0000256" key="8">
    <source>
        <dbReference type="ARBA" id="ARBA00022692"/>
    </source>
</evidence>
<feature type="compositionally biased region" description="Low complexity" evidence="16">
    <location>
        <begin position="9"/>
        <end position="18"/>
    </location>
</feature>
<keyword evidence="7" id="KW-0963">Cytoplasm</keyword>
<keyword evidence="10 17" id="KW-1133">Transmembrane helix</keyword>
<dbReference type="EMBL" id="CAHIKZ030002940">
    <property type="protein sequence ID" value="CAE1294216.1"/>
    <property type="molecule type" value="Genomic_DNA"/>
</dbReference>
<dbReference type="GO" id="GO:0007517">
    <property type="term" value="P:muscle organ development"/>
    <property type="evidence" value="ECO:0007669"/>
    <property type="project" value="InterPro"/>
</dbReference>
<evidence type="ECO:0000256" key="1">
    <source>
        <dbReference type="ARBA" id="ARBA00002860"/>
    </source>
</evidence>
<keyword evidence="12" id="KW-1015">Disulfide bond</keyword>
<evidence type="ECO:0000256" key="5">
    <source>
        <dbReference type="ARBA" id="ARBA00015329"/>
    </source>
</evidence>
<dbReference type="AlphaFoldDB" id="A0A812DEA7"/>
<organism evidence="18 19">
    <name type="scientific">Acanthosepion pharaonis</name>
    <name type="common">Pharaoh cuttlefish</name>
    <name type="synonym">Sepia pharaonis</name>
    <dbReference type="NCBI Taxonomy" id="158019"/>
    <lineage>
        <taxon>Eukaryota</taxon>
        <taxon>Metazoa</taxon>
        <taxon>Spiralia</taxon>
        <taxon>Lophotrochozoa</taxon>
        <taxon>Mollusca</taxon>
        <taxon>Cephalopoda</taxon>
        <taxon>Coleoidea</taxon>
        <taxon>Decapodiformes</taxon>
        <taxon>Sepiida</taxon>
        <taxon>Sepiina</taxon>
        <taxon>Sepiidae</taxon>
        <taxon>Acanthosepion</taxon>
    </lineage>
</organism>
<sequence>MATRRQNHSSSQSLSMLEKSQRKQHINNEHRTNFRAGYIQINEEYLHKTGIRGRKKNLLYCFVALLLTMAIANIAITGLLMAVLQLTPFGLQSLEFILGGTLLRFLKDSTLPNITLISGQLGSRARGGLVFSTDQNMIHMGTDEGSFISVNEKDTTFITDGLTFMTQSGDVIFSTDPEVEWSFPQQPKNLLTESVEATMMKSRTKWNDIVLESFTKLSVKGEEGVRTEEFMDKIHVTSGKGINFSAKKGNLTFEASDGNIFFTKRAFRPAKIETKVDINMSNATLVAYKICVCTLTGKIFAVPTTSNCLSPADACNE</sequence>
<protein>
    <recommendedName>
        <fullName evidence="5">Beta-sarcoglycan</fullName>
    </recommendedName>
</protein>
<accession>A0A812DEA7</accession>
<evidence type="ECO:0000313" key="19">
    <source>
        <dbReference type="Proteomes" id="UP000597762"/>
    </source>
</evidence>
<dbReference type="InterPro" id="IPR027659">
    <property type="entry name" value="Sgcb"/>
</dbReference>
<evidence type="ECO:0000313" key="18">
    <source>
        <dbReference type="EMBL" id="CAE1294216.1"/>
    </source>
</evidence>
<evidence type="ECO:0000256" key="16">
    <source>
        <dbReference type="SAM" id="MobiDB-lite"/>
    </source>
</evidence>
<dbReference type="GO" id="GO:0042383">
    <property type="term" value="C:sarcolemma"/>
    <property type="evidence" value="ECO:0007669"/>
    <property type="project" value="UniProtKB-SubCell"/>
</dbReference>
<evidence type="ECO:0000256" key="17">
    <source>
        <dbReference type="SAM" id="Phobius"/>
    </source>
</evidence>
<evidence type="ECO:0000256" key="10">
    <source>
        <dbReference type="ARBA" id="ARBA00022989"/>
    </source>
</evidence>
<evidence type="ECO:0000256" key="13">
    <source>
        <dbReference type="ARBA" id="ARBA00023180"/>
    </source>
</evidence>
<dbReference type="InterPro" id="IPR006875">
    <property type="entry name" value="Sarcoglycan"/>
</dbReference>
<evidence type="ECO:0000256" key="15">
    <source>
        <dbReference type="ARBA" id="ARBA00026041"/>
    </source>
</evidence>
<evidence type="ECO:0000256" key="3">
    <source>
        <dbReference type="ARBA" id="ARBA00004274"/>
    </source>
</evidence>
<comment type="similarity">
    <text evidence="4">Belongs to the sarcoglycan beta/delta/gamma/zeta family.</text>
</comment>
<evidence type="ECO:0000256" key="2">
    <source>
        <dbReference type="ARBA" id="ARBA00004245"/>
    </source>
</evidence>
<feature type="transmembrane region" description="Helical" evidence="17">
    <location>
        <begin position="58"/>
        <end position="83"/>
    </location>
</feature>
<comment type="function">
    <text evidence="1">Component of the sarcoglycan complex, a subcomplex of the dystrophin-glycoprotein complex which forms a link between the F-actin cytoskeleton and the extracellular matrix.</text>
</comment>
<evidence type="ECO:0000256" key="14">
    <source>
        <dbReference type="ARBA" id="ARBA00023212"/>
    </source>
</evidence>
<proteinExistence type="inferred from homology"/>
<evidence type="ECO:0000256" key="11">
    <source>
        <dbReference type="ARBA" id="ARBA00023136"/>
    </source>
</evidence>
<dbReference type="Proteomes" id="UP000597762">
    <property type="component" value="Unassembled WGS sequence"/>
</dbReference>
<dbReference type="GO" id="GO:0016012">
    <property type="term" value="C:sarcoglycan complex"/>
    <property type="evidence" value="ECO:0007669"/>
    <property type="project" value="InterPro"/>
</dbReference>
<keyword evidence="6" id="KW-1003">Cell membrane</keyword>
<evidence type="ECO:0000256" key="12">
    <source>
        <dbReference type="ARBA" id="ARBA00023157"/>
    </source>
</evidence>
<dbReference type="Pfam" id="PF04790">
    <property type="entry name" value="Sarcoglycan_1"/>
    <property type="match status" value="1"/>
</dbReference>
<gene>
    <name evidence="18" type="ORF">SPHA_50256</name>
</gene>
<dbReference type="GO" id="GO:0005856">
    <property type="term" value="C:cytoskeleton"/>
    <property type="evidence" value="ECO:0007669"/>
    <property type="project" value="UniProtKB-SubCell"/>
</dbReference>
<comment type="caution">
    <text evidence="18">The sequence shown here is derived from an EMBL/GenBank/DDBJ whole genome shotgun (WGS) entry which is preliminary data.</text>
</comment>